<evidence type="ECO:0000313" key="4">
    <source>
        <dbReference type="EMBL" id="EDW67891.2"/>
    </source>
</evidence>
<evidence type="ECO:0000256" key="2">
    <source>
        <dbReference type="SAM" id="MobiDB-lite"/>
    </source>
</evidence>
<dbReference type="InParanoid" id="B4LXT2"/>
<gene>
    <name evidence="4" type="primary">Dvir\GJ24410</name>
    <name evidence="4" type="ORF">Dvir_GJ24410</name>
</gene>
<dbReference type="HOGENOM" id="CLU_861288_0_0_1"/>
<dbReference type="InterPro" id="IPR004210">
    <property type="entry name" value="BESS_motif"/>
</dbReference>
<dbReference type="GO" id="GO:0003677">
    <property type="term" value="F:DNA binding"/>
    <property type="evidence" value="ECO:0007669"/>
    <property type="project" value="InterPro"/>
</dbReference>
<keyword evidence="1" id="KW-0539">Nucleus</keyword>
<dbReference type="Pfam" id="PF02944">
    <property type="entry name" value="BESS"/>
    <property type="match status" value="1"/>
</dbReference>
<feature type="compositionally biased region" description="Low complexity" evidence="2">
    <location>
        <begin position="200"/>
        <end position="211"/>
    </location>
</feature>
<proteinExistence type="predicted"/>
<evidence type="ECO:0000259" key="3">
    <source>
        <dbReference type="PROSITE" id="PS51031"/>
    </source>
</evidence>
<feature type="compositionally biased region" description="Polar residues" evidence="2">
    <location>
        <begin position="188"/>
        <end position="199"/>
    </location>
</feature>
<dbReference type="eggNOG" id="ENOG502TAW2">
    <property type="taxonomic scope" value="Eukaryota"/>
</dbReference>
<sequence length="332" mass="37184">MSFSENTSDSDWKEAKAKVKLNSKTGCRKQKYSQKFCEKWLSLFDPWLRRSADDPNKPFCRACQCRLDCNRCHLVRHERTTKHKRNLESLVTKGEGAVRKELSVRQERSKYYHQRKRALKAVKQEPVPTVRENNLLEAVATAVITTDVVIEESPQVFEVTEGSAQDQAPAVPIATTHAALTASNHTKINTSKTNPAITKSVSNRSPNNSSNKEGLKLLMQIQQDKNELMESFRELIGVQLPHPPQREKNHVDLFFESVSSSVKALSPKLVAEAKMRVSQLICELELRALKDNSENGHIAGTEPPKANSAHLVTQAATGNQSIALHPQFGNLT</sequence>
<reference evidence="4 5" key="1">
    <citation type="journal article" date="2007" name="Nature">
        <title>Evolution of genes and genomes on the Drosophila phylogeny.</title>
        <authorList>
            <consortium name="Drosophila 12 Genomes Consortium"/>
            <person name="Clark A.G."/>
            <person name="Eisen M.B."/>
            <person name="Smith D.R."/>
            <person name="Bergman C.M."/>
            <person name="Oliver B."/>
            <person name="Markow T.A."/>
            <person name="Kaufman T.C."/>
            <person name="Kellis M."/>
            <person name="Gelbart W."/>
            <person name="Iyer V.N."/>
            <person name="Pollard D.A."/>
            <person name="Sackton T.B."/>
            <person name="Larracuente A.M."/>
            <person name="Singh N.D."/>
            <person name="Abad J.P."/>
            <person name="Abt D.N."/>
            <person name="Adryan B."/>
            <person name="Aguade M."/>
            <person name="Akashi H."/>
            <person name="Anderson W.W."/>
            <person name="Aquadro C.F."/>
            <person name="Ardell D.H."/>
            <person name="Arguello R."/>
            <person name="Artieri C.G."/>
            <person name="Barbash D.A."/>
            <person name="Barker D."/>
            <person name="Barsanti P."/>
            <person name="Batterham P."/>
            <person name="Batzoglou S."/>
            <person name="Begun D."/>
            <person name="Bhutkar A."/>
            <person name="Blanco E."/>
            <person name="Bosak S.A."/>
            <person name="Bradley R.K."/>
            <person name="Brand A.D."/>
            <person name="Brent M.R."/>
            <person name="Brooks A.N."/>
            <person name="Brown R.H."/>
            <person name="Butlin R.K."/>
            <person name="Caggese C."/>
            <person name="Calvi B.R."/>
            <person name="Bernardo de Carvalho A."/>
            <person name="Caspi A."/>
            <person name="Castrezana S."/>
            <person name="Celniker S.E."/>
            <person name="Chang J.L."/>
            <person name="Chapple C."/>
            <person name="Chatterji S."/>
            <person name="Chinwalla A."/>
            <person name="Civetta A."/>
            <person name="Clifton S.W."/>
            <person name="Comeron J.M."/>
            <person name="Costello J.C."/>
            <person name="Coyne J.A."/>
            <person name="Daub J."/>
            <person name="David R.G."/>
            <person name="Delcher A.L."/>
            <person name="Delehaunty K."/>
            <person name="Do C.B."/>
            <person name="Ebling H."/>
            <person name="Edwards K."/>
            <person name="Eickbush T."/>
            <person name="Evans J.D."/>
            <person name="Filipski A."/>
            <person name="Findeiss S."/>
            <person name="Freyhult E."/>
            <person name="Fulton L."/>
            <person name="Fulton R."/>
            <person name="Garcia A.C."/>
            <person name="Gardiner A."/>
            <person name="Garfield D.A."/>
            <person name="Garvin B.E."/>
            <person name="Gibson G."/>
            <person name="Gilbert D."/>
            <person name="Gnerre S."/>
            <person name="Godfrey J."/>
            <person name="Good R."/>
            <person name="Gotea V."/>
            <person name="Gravely B."/>
            <person name="Greenberg A.J."/>
            <person name="Griffiths-Jones S."/>
            <person name="Gross S."/>
            <person name="Guigo R."/>
            <person name="Gustafson E.A."/>
            <person name="Haerty W."/>
            <person name="Hahn M.W."/>
            <person name="Halligan D.L."/>
            <person name="Halpern A.L."/>
            <person name="Halter G.M."/>
            <person name="Han M.V."/>
            <person name="Heger A."/>
            <person name="Hillier L."/>
            <person name="Hinrichs A.S."/>
            <person name="Holmes I."/>
            <person name="Hoskins R.A."/>
            <person name="Hubisz M.J."/>
            <person name="Hultmark D."/>
            <person name="Huntley M.A."/>
            <person name="Jaffe D.B."/>
            <person name="Jagadeeshan S."/>
            <person name="Jeck W.R."/>
            <person name="Johnson J."/>
            <person name="Jones C.D."/>
            <person name="Jordan W.C."/>
            <person name="Karpen G.H."/>
            <person name="Kataoka E."/>
            <person name="Keightley P.D."/>
            <person name="Kheradpour P."/>
            <person name="Kirkness E.F."/>
            <person name="Koerich L.B."/>
            <person name="Kristiansen K."/>
            <person name="Kudrna D."/>
            <person name="Kulathinal R.J."/>
            <person name="Kumar S."/>
            <person name="Kwok R."/>
            <person name="Lander E."/>
            <person name="Langley C.H."/>
            <person name="Lapoint R."/>
            <person name="Lazzaro B.P."/>
            <person name="Lee S.J."/>
            <person name="Levesque L."/>
            <person name="Li R."/>
            <person name="Lin C.F."/>
            <person name="Lin M.F."/>
            <person name="Lindblad-Toh K."/>
            <person name="Llopart A."/>
            <person name="Long M."/>
            <person name="Low L."/>
            <person name="Lozovsky E."/>
            <person name="Lu J."/>
            <person name="Luo M."/>
            <person name="Machado C.A."/>
            <person name="Makalowski W."/>
            <person name="Marzo M."/>
            <person name="Matsuda M."/>
            <person name="Matzkin L."/>
            <person name="McAllister B."/>
            <person name="McBride C.S."/>
            <person name="McKernan B."/>
            <person name="McKernan K."/>
            <person name="Mendez-Lago M."/>
            <person name="Minx P."/>
            <person name="Mollenhauer M.U."/>
            <person name="Montooth K."/>
            <person name="Mount S.M."/>
            <person name="Mu X."/>
            <person name="Myers E."/>
            <person name="Negre B."/>
            <person name="Newfeld S."/>
            <person name="Nielsen R."/>
            <person name="Noor M.A."/>
            <person name="O'Grady P."/>
            <person name="Pachter L."/>
            <person name="Papaceit M."/>
            <person name="Parisi M.J."/>
            <person name="Parisi M."/>
            <person name="Parts L."/>
            <person name="Pedersen J.S."/>
            <person name="Pesole G."/>
            <person name="Phillippy A.M."/>
            <person name="Ponting C.P."/>
            <person name="Pop M."/>
            <person name="Porcelli D."/>
            <person name="Powell J.R."/>
            <person name="Prohaska S."/>
            <person name="Pruitt K."/>
            <person name="Puig M."/>
            <person name="Quesneville H."/>
            <person name="Ram K.R."/>
            <person name="Rand D."/>
            <person name="Rasmussen M.D."/>
            <person name="Reed L.K."/>
            <person name="Reenan R."/>
            <person name="Reily A."/>
            <person name="Remington K.A."/>
            <person name="Rieger T.T."/>
            <person name="Ritchie M.G."/>
            <person name="Robin C."/>
            <person name="Rogers Y.H."/>
            <person name="Rohde C."/>
            <person name="Rozas J."/>
            <person name="Rubenfield M.J."/>
            <person name="Ruiz A."/>
            <person name="Russo S."/>
            <person name="Salzberg S.L."/>
            <person name="Sanchez-Gracia A."/>
            <person name="Saranga D.J."/>
            <person name="Sato H."/>
            <person name="Schaeffer S.W."/>
            <person name="Schatz M.C."/>
            <person name="Schlenke T."/>
            <person name="Schwartz R."/>
            <person name="Segarra C."/>
            <person name="Singh R.S."/>
            <person name="Sirot L."/>
            <person name="Sirota M."/>
            <person name="Sisneros N.B."/>
            <person name="Smith C.D."/>
            <person name="Smith T.F."/>
            <person name="Spieth J."/>
            <person name="Stage D.E."/>
            <person name="Stark A."/>
            <person name="Stephan W."/>
            <person name="Strausberg R.L."/>
            <person name="Strempel S."/>
            <person name="Sturgill D."/>
            <person name="Sutton G."/>
            <person name="Sutton G.G."/>
            <person name="Tao W."/>
            <person name="Teichmann S."/>
            <person name="Tobari Y.N."/>
            <person name="Tomimura Y."/>
            <person name="Tsolas J.M."/>
            <person name="Valente V.L."/>
            <person name="Venter E."/>
            <person name="Venter J.C."/>
            <person name="Vicario S."/>
            <person name="Vieira F.G."/>
            <person name="Vilella A.J."/>
            <person name="Villasante A."/>
            <person name="Walenz B."/>
            <person name="Wang J."/>
            <person name="Wasserman M."/>
            <person name="Watts T."/>
            <person name="Wilson D."/>
            <person name="Wilson R.K."/>
            <person name="Wing R.A."/>
            <person name="Wolfner M.F."/>
            <person name="Wong A."/>
            <person name="Wong G.K."/>
            <person name="Wu C.I."/>
            <person name="Wu G."/>
            <person name="Yamamoto D."/>
            <person name="Yang H.P."/>
            <person name="Yang S.P."/>
            <person name="Yorke J.A."/>
            <person name="Yoshida K."/>
            <person name="Zdobnov E."/>
            <person name="Zhang P."/>
            <person name="Zhang Y."/>
            <person name="Zimin A.V."/>
            <person name="Baldwin J."/>
            <person name="Abdouelleil A."/>
            <person name="Abdulkadir J."/>
            <person name="Abebe A."/>
            <person name="Abera B."/>
            <person name="Abreu J."/>
            <person name="Acer S.C."/>
            <person name="Aftuck L."/>
            <person name="Alexander A."/>
            <person name="An P."/>
            <person name="Anderson E."/>
            <person name="Anderson S."/>
            <person name="Arachi H."/>
            <person name="Azer M."/>
            <person name="Bachantsang P."/>
            <person name="Barry A."/>
            <person name="Bayul T."/>
            <person name="Berlin A."/>
            <person name="Bessette D."/>
            <person name="Bloom T."/>
            <person name="Blye J."/>
            <person name="Boguslavskiy L."/>
            <person name="Bonnet C."/>
            <person name="Boukhgalter B."/>
            <person name="Bourzgui I."/>
            <person name="Brown A."/>
            <person name="Cahill P."/>
            <person name="Channer S."/>
            <person name="Cheshatsang Y."/>
            <person name="Chuda L."/>
            <person name="Citroen M."/>
            <person name="Collymore A."/>
            <person name="Cooke P."/>
            <person name="Costello M."/>
            <person name="D'Aco K."/>
            <person name="Daza R."/>
            <person name="De Haan G."/>
            <person name="DeGray S."/>
            <person name="DeMaso C."/>
            <person name="Dhargay N."/>
            <person name="Dooley K."/>
            <person name="Dooley E."/>
            <person name="Doricent M."/>
            <person name="Dorje P."/>
            <person name="Dorjee K."/>
            <person name="Dupes A."/>
            <person name="Elong R."/>
            <person name="Falk J."/>
            <person name="Farina A."/>
            <person name="Faro S."/>
            <person name="Ferguson D."/>
            <person name="Fisher S."/>
            <person name="Foley C.D."/>
            <person name="Franke A."/>
            <person name="Friedrich D."/>
            <person name="Gadbois L."/>
            <person name="Gearin G."/>
            <person name="Gearin C.R."/>
            <person name="Giannoukos G."/>
            <person name="Goode T."/>
            <person name="Graham J."/>
            <person name="Grandbois E."/>
            <person name="Grewal S."/>
            <person name="Gyaltsen K."/>
            <person name="Hafez N."/>
            <person name="Hagos B."/>
            <person name="Hall J."/>
            <person name="Henson C."/>
            <person name="Hollinger A."/>
            <person name="Honan T."/>
            <person name="Huard M.D."/>
            <person name="Hughes L."/>
            <person name="Hurhula B."/>
            <person name="Husby M.E."/>
            <person name="Kamat A."/>
            <person name="Kanga B."/>
            <person name="Kashin S."/>
            <person name="Khazanovich D."/>
            <person name="Kisner P."/>
            <person name="Lance K."/>
            <person name="Lara M."/>
            <person name="Lee W."/>
            <person name="Lennon N."/>
            <person name="Letendre F."/>
            <person name="LeVine R."/>
            <person name="Lipovsky A."/>
            <person name="Liu X."/>
            <person name="Liu J."/>
            <person name="Liu S."/>
            <person name="Lokyitsang T."/>
            <person name="Lokyitsang Y."/>
            <person name="Lubonja R."/>
            <person name="Lui A."/>
            <person name="MacDonald P."/>
            <person name="Magnisalis V."/>
            <person name="Maru K."/>
            <person name="Matthews C."/>
            <person name="McCusker W."/>
            <person name="McDonough S."/>
            <person name="Mehta T."/>
            <person name="Meldrim J."/>
            <person name="Meneus L."/>
            <person name="Mihai O."/>
            <person name="Mihalev A."/>
            <person name="Mihova T."/>
            <person name="Mittelman R."/>
            <person name="Mlenga V."/>
            <person name="Montmayeur A."/>
            <person name="Mulrain L."/>
            <person name="Navidi A."/>
            <person name="Naylor J."/>
            <person name="Negash T."/>
            <person name="Nguyen T."/>
            <person name="Nguyen N."/>
            <person name="Nicol R."/>
            <person name="Norbu C."/>
            <person name="Norbu N."/>
            <person name="Novod N."/>
            <person name="O'Neill B."/>
            <person name="Osman S."/>
            <person name="Markiewicz E."/>
            <person name="Oyono O.L."/>
            <person name="Patti C."/>
            <person name="Phunkhang P."/>
            <person name="Pierre F."/>
            <person name="Priest M."/>
            <person name="Raghuraman S."/>
            <person name="Rege F."/>
            <person name="Reyes R."/>
            <person name="Rise C."/>
            <person name="Rogov P."/>
            <person name="Ross K."/>
            <person name="Ryan E."/>
            <person name="Settipalli S."/>
            <person name="Shea T."/>
            <person name="Sherpa N."/>
            <person name="Shi L."/>
            <person name="Shih D."/>
            <person name="Sparrow T."/>
            <person name="Spaulding J."/>
            <person name="Stalker J."/>
            <person name="Stange-Thomann N."/>
            <person name="Stavropoulos S."/>
            <person name="Stone C."/>
            <person name="Strader C."/>
            <person name="Tesfaye S."/>
            <person name="Thomson T."/>
            <person name="Thoulutsang Y."/>
            <person name="Thoulutsang D."/>
            <person name="Topham K."/>
            <person name="Topping I."/>
            <person name="Tsamla T."/>
            <person name="Vassiliev H."/>
            <person name="Vo A."/>
            <person name="Wangchuk T."/>
            <person name="Wangdi T."/>
            <person name="Weiand M."/>
            <person name="Wilkinson J."/>
            <person name="Wilson A."/>
            <person name="Yadav S."/>
            <person name="Young G."/>
            <person name="Yu Q."/>
            <person name="Zembek L."/>
            <person name="Zhong D."/>
            <person name="Zimmer A."/>
            <person name="Zwirko Z."/>
            <person name="Jaffe D.B."/>
            <person name="Alvarez P."/>
            <person name="Brockman W."/>
            <person name="Butler J."/>
            <person name="Chin C."/>
            <person name="Gnerre S."/>
            <person name="Grabherr M."/>
            <person name="Kleber M."/>
            <person name="Mauceli E."/>
            <person name="MacCallum I."/>
        </authorList>
    </citation>
    <scope>NUCLEOTIDE SEQUENCE [LARGE SCALE GENOMIC DNA]</scope>
    <source>
        <strain evidence="5">Tucson 15010-1051.87</strain>
    </source>
</reference>
<evidence type="ECO:0000313" key="5">
    <source>
        <dbReference type="Proteomes" id="UP000008792"/>
    </source>
</evidence>
<protein>
    <recommendedName>
        <fullName evidence="3">BESS domain-containing protein</fullName>
    </recommendedName>
</protein>
<comment type="subcellular location">
    <subcellularLocation>
        <location evidence="1">Nucleus</location>
    </subcellularLocation>
</comment>
<dbReference type="GO" id="GO:0005634">
    <property type="term" value="C:nucleus"/>
    <property type="evidence" value="ECO:0007669"/>
    <property type="project" value="UniProtKB-SubCell"/>
</dbReference>
<dbReference type="Proteomes" id="UP000008792">
    <property type="component" value="Unassembled WGS sequence"/>
</dbReference>
<evidence type="ECO:0000256" key="1">
    <source>
        <dbReference type="PROSITE-ProRule" id="PRU00371"/>
    </source>
</evidence>
<keyword evidence="5" id="KW-1185">Reference proteome</keyword>
<dbReference type="PROSITE" id="PS51031">
    <property type="entry name" value="BESS"/>
    <property type="match status" value="1"/>
</dbReference>
<dbReference type="AlphaFoldDB" id="B4LXT2"/>
<feature type="region of interest" description="Disordered" evidence="2">
    <location>
        <begin position="188"/>
        <end position="212"/>
    </location>
</feature>
<accession>B4LXT2</accession>
<dbReference type="EMBL" id="CH940650">
    <property type="protein sequence ID" value="EDW67891.2"/>
    <property type="molecule type" value="Genomic_DNA"/>
</dbReference>
<organism evidence="4 5">
    <name type="scientific">Drosophila virilis</name>
    <name type="common">Fruit fly</name>
    <dbReference type="NCBI Taxonomy" id="7244"/>
    <lineage>
        <taxon>Eukaryota</taxon>
        <taxon>Metazoa</taxon>
        <taxon>Ecdysozoa</taxon>
        <taxon>Arthropoda</taxon>
        <taxon>Hexapoda</taxon>
        <taxon>Insecta</taxon>
        <taxon>Pterygota</taxon>
        <taxon>Neoptera</taxon>
        <taxon>Endopterygota</taxon>
        <taxon>Diptera</taxon>
        <taxon>Brachycera</taxon>
        <taxon>Muscomorpha</taxon>
        <taxon>Ephydroidea</taxon>
        <taxon>Drosophilidae</taxon>
        <taxon>Drosophila</taxon>
    </lineage>
</organism>
<name>B4LXT2_DROVI</name>
<feature type="domain" description="BESS" evidence="3">
    <location>
        <begin position="248"/>
        <end position="287"/>
    </location>
</feature>